<feature type="transmembrane region" description="Helical" evidence="7">
    <location>
        <begin position="170"/>
        <end position="191"/>
    </location>
</feature>
<proteinExistence type="inferred from homology"/>
<sequence length="506" mass="55824">MQRRYDGQENDNDNDGSSYTSTSSSTVSVVSEHSQLLPCKSKQHTRDTTYKQEFKWLCTNSSPIIVTYLLQNSFQLASIFVLGHIGPVELGASALGGMFASVTAWSVALGATTALDTLLSQAWTGATDKTLLGIHLQRALMILVLMFIPISIVWWNATIILLYLKQDHEVAYYTGLFMRYLLIGAPAYIAFEAIKKFLQAQGIMHGSTYCLLIASPINFGLNYLFVHTFSFGFIGAPLATSCSYWLMFFLLLGYIQVLGYGKEGWGGWNWKESRKDWMVFMRLAIPGMLVVMSEWWAFEVASLAASYLGTLDLAAQSIVMTLSSCTYTIPYGLGVAVANRVGNALGEANGQKARHATITAIAFGIGLAVLNSTVLLLLRNNIGFLFSPDKQVVALVAQVLPLLAFFQIADSLASVCGGIMRGLARQHISANVNLIAYYCVALPLGFYLTFTLHYGLLGLWGGLSIALFLCAFGQSISLYRVHWQYEANKAHHRVRQEEEVLFYLPS</sequence>
<comment type="similarity">
    <text evidence="2">Belongs to the multi antimicrobial extrusion (MATE) (TC 2.A.66.1) family.</text>
</comment>
<feature type="transmembrane region" description="Helical" evidence="7">
    <location>
        <begin position="318"/>
        <end position="338"/>
    </location>
</feature>
<dbReference type="NCBIfam" id="TIGR00797">
    <property type="entry name" value="matE"/>
    <property type="match status" value="1"/>
</dbReference>
<evidence type="ECO:0000256" key="4">
    <source>
        <dbReference type="ARBA" id="ARBA00022989"/>
    </source>
</evidence>
<feature type="region of interest" description="Disordered" evidence="6">
    <location>
        <begin position="1"/>
        <end position="24"/>
    </location>
</feature>
<dbReference type="Pfam" id="PF01554">
    <property type="entry name" value="MatE"/>
    <property type="match status" value="2"/>
</dbReference>
<comment type="subcellular location">
    <subcellularLocation>
        <location evidence="1">Membrane</location>
        <topology evidence="1">Multi-pass membrane protein</topology>
    </subcellularLocation>
</comment>
<evidence type="ECO:0000256" key="3">
    <source>
        <dbReference type="ARBA" id="ARBA00022692"/>
    </source>
</evidence>
<dbReference type="GO" id="GO:0016020">
    <property type="term" value="C:membrane"/>
    <property type="evidence" value="ECO:0007669"/>
    <property type="project" value="UniProtKB-SubCell"/>
</dbReference>
<feature type="transmembrane region" description="Helical" evidence="7">
    <location>
        <begin position="432"/>
        <end position="450"/>
    </location>
</feature>
<dbReference type="PANTHER" id="PTHR11206">
    <property type="entry name" value="MULTIDRUG RESISTANCE PROTEIN"/>
    <property type="match status" value="1"/>
</dbReference>
<evidence type="ECO:0000313" key="8">
    <source>
        <dbReference type="EMBL" id="ORZ17369.1"/>
    </source>
</evidence>
<name>A0A1X2IJ19_9FUNG</name>
<feature type="transmembrane region" description="Helical" evidence="7">
    <location>
        <begin position="203"/>
        <end position="225"/>
    </location>
</feature>
<feature type="transmembrane region" description="Helical" evidence="7">
    <location>
        <begin position="98"/>
        <end position="119"/>
    </location>
</feature>
<keyword evidence="4 7" id="KW-1133">Transmembrane helix</keyword>
<evidence type="ECO:0000256" key="6">
    <source>
        <dbReference type="SAM" id="MobiDB-lite"/>
    </source>
</evidence>
<comment type="caution">
    <text evidence="8">The sequence shown here is derived from an EMBL/GenBank/DDBJ whole genome shotgun (WGS) entry which is preliminary data.</text>
</comment>
<dbReference type="CDD" id="cd13132">
    <property type="entry name" value="MATE_eukaryotic"/>
    <property type="match status" value="1"/>
</dbReference>
<dbReference type="EMBL" id="MCGE01000010">
    <property type="protein sequence ID" value="ORZ17369.1"/>
    <property type="molecule type" value="Genomic_DNA"/>
</dbReference>
<accession>A0A1X2IJ19</accession>
<evidence type="ECO:0000256" key="5">
    <source>
        <dbReference type="ARBA" id="ARBA00023136"/>
    </source>
</evidence>
<dbReference type="AlphaFoldDB" id="A0A1X2IJ19"/>
<protein>
    <submittedName>
        <fullName evidence="8">Mate-domain-containing protein</fullName>
    </submittedName>
</protein>
<dbReference type="GO" id="GO:0015297">
    <property type="term" value="F:antiporter activity"/>
    <property type="evidence" value="ECO:0007669"/>
    <property type="project" value="InterPro"/>
</dbReference>
<keyword evidence="3 7" id="KW-0812">Transmembrane</keyword>
<reference evidence="8 9" key="1">
    <citation type="submission" date="2016-07" db="EMBL/GenBank/DDBJ databases">
        <title>Pervasive Adenine N6-methylation of Active Genes in Fungi.</title>
        <authorList>
            <consortium name="DOE Joint Genome Institute"/>
            <person name="Mondo S.J."/>
            <person name="Dannebaum R.O."/>
            <person name="Kuo R.C."/>
            <person name="Labutti K."/>
            <person name="Haridas S."/>
            <person name="Kuo A."/>
            <person name="Salamov A."/>
            <person name="Ahrendt S.R."/>
            <person name="Lipzen A."/>
            <person name="Sullivan W."/>
            <person name="Andreopoulos W.B."/>
            <person name="Clum A."/>
            <person name="Lindquist E."/>
            <person name="Daum C."/>
            <person name="Ramamoorthy G.K."/>
            <person name="Gryganskyi A."/>
            <person name="Culley D."/>
            <person name="Magnuson J.K."/>
            <person name="James T.Y."/>
            <person name="O'Malley M.A."/>
            <person name="Stajich J.E."/>
            <person name="Spatafora J.W."/>
            <person name="Visel A."/>
            <person name="Grigoriev I.V."/>
        </authorList>
    </citation>
    <scope>NUCLEOTIDE SEQUENCE [LARGE SCALE GENOMIC DNA]</scope>
    <source>
        <strain evidence="8 9">NRRL 1336</strain>
    </source>
</reference>
<dbReference type="GO" id="GO:1990961">
    <property type="term" value="P:xenobiotic detoxification by transmembrane export across the plasma membrane"/>
    <property type="evidence" value="ECO:0007669"/>
    <property type="project" value="InterPro"/>
</dbReference>
<keyword evidence="5 7" id="KW-0472">Membrane</keyword>
<dbReference type="InterPro" id="IPR002528">
    <property type="entry name" value="MATE_fam"/>
</dbReference>
<evidence type="ECO:0000256" key="7">
    <source>
        <dbReference type="SAM" id="Phobius"/>
    </source>
</evidence>
<feature type="transmembrane region" description="Helical" evidence="7">
    <location>
        <begin position="140"/>
        <end position="164"/>
    </location>
</feature>
<gene>
    <name evidence="8" type="ORF">BCR42DRAFT_374607</name>
</gene>
<feature type="transmembrane region" description="Helical" evidence="7">
    <location>
        <begin position="231"/>
        <end position="258"/>
    </location>
</feature>
<evidence type="ECO:0000256" key="1">
    <source>
        <dbReference type="ARBA" id="ARBA00004141"/>
    </source>
</evidence>
<feature type="transmembrane region" description="Helical" evidence="7">
    <location>
        <begin position="279"/>
        <end position="298"/>
    </location>
</feature>
<dbReference type="GO" id="GO:0042910">
    <property type="term" value="F:xenobiotic transmembrane transporter activity"/>
    <property type="evidence" value="ECO:0007669"/>
    <property type="project" value="InterPro"/>
</dbReference>
<feature type="transmembrane region" description="Helical" evidence="7">
    <location>
        <begin position="456"/>
        <end position="479"/>
    </location>
</feature>
<dbReference type="Proteomes" id="UP000193560">
    <property type="component" value="Unassembled WGS sequence"/>
</dbReference>
<evidence type="ECO:0000313" key="9">
    <source>
        <dbReference type="Proteomes" id="UP000193560"/>
    </source>
</evidence>
<feature type="transmembrane region" description="Helical" evidence="7">
    <location>
        <begin position="358"/>
        <end position="378"/>
    </location>
</feature>
<evidence type="ECO:0000256" key="2">
    <source>
        <dbReference type="ARBA" id="ARBA00010199"/>
    </source>
</evidence>
<keyword evidence="9" id="KW-1185">Reference proteome</keyword>
<dbReference type="OrthoDB" id="2126698at2759"/>
<organism evidence="8 9">
    <name type="scientific">Absidia repens</name>
    <dbReference type="NCBI Taxonomy" id="90262"/>
    <lineage>
        <taxon>Eukaryota</taxon>
        <taxon>Fungi</taxon>
        <taxon>Fungi incertae sedis</taxon>
        <taxon>Mucoromycota</taxon>
        <taxon>Mucoromycotina</taxon>
        <taxon>Mucoromycetes</taxon>
        <taxon>Mucorales</taxon>
        <taxon>Cunninghamellaceae</taxon>
        <taxon>Absidia</taxon>
    </lineage>
</organism>
<dbReference type="STRING" id="90262.A0A1X2IJ19"/>
<dbReference type="InterPro" id="IPR045069">
    <property type="entry name" value="MATE_euk"/>
</dbReference>
<feature type="transmembrane region" description="Helical" evidence="7">
    <location>
        <begin position="398"/>
        <end position="420"/>
    </location>
</feature>
<feature type="transmembrane region" description="Helical" evidence="7">
    <location>
        <begin position="65"/>
        <end position="86"/>
    </location>
</feature>